<keyword evidence="3 5" id="KW-0732">Signal</keyword>
<keyword evidence="7" id="KW-1185">Reference proteome</keyword>
<dbReference type="GO" id="GO:0030973">
    <property type="term" value="F:molybdate ion binding"/>
    <property type="evidence" value="ECO:0007669"/>
    <property type="project" value="TreeGrafter"/>
</dbReference>
<dbReference type="PANTHER" id="PTHR30632:SF0">
    <property type="entry name" value="SULFATE-BINDING PROTEIN"/>
    <property type="match status" value="1"/>
</dbReference>
<comment type="caution">
    <text evidence="6">The sequence shown here is derived from an EMBL/GenBank/DDBJ whole genome shotgun (WGS) entry which is preliminary data.</text>
</comment>
<sequence>MNRRTILALLICLLLGTSCSTGQPQQRTLTVLAAASLTESFDELAQRFTADHPDVQVRFDYQGSSTLAEQIRQGRQADVFASADRASMDRVGDLVTDPQVFATNRLVIAVPSGNPAGIRSAADLAAPGNTVVVCAPPVPCGAATREVLRASGVQLRPASEENDVKAVLNKVAAGEADAGLVYTTDARAAAGEVEAIELPHADQAINSYPVGVLRDAAEPELARQFVDFLRGPAGREVLAEHGFGLP</sequence>
<name>A0A073BCE3_9PSEU</name>
<evidence type="ECO:0000256" key="3">
    <source>
        <dbReference type="ARBA" id="ARBA00022729"/>
    </source>
</evidence>
<proteinExistence type="inferred from homology"/>
<dbReference type="EMBL" id="JNVU01000012">
    <property type="protein sequence ID" value="KEI45449.1"/>
    <property type="molecule type" value="Genomic_DNA"/>
</dbReference>
<dbReference type="InterPro" id="IPR050682">
    <property type="entry name" value="ModA/WtpA"/>
</dbReference>
<dbReference type="STRING" id="28042.GU90_03125"/>
<feature type="chain" id="PRO_5001687089" evidence="5">
    <location>
        <begin position="23"/>
        <end position="246"/>
    </location>
</feature>
<protein>
    <submittedName>
        <fullName evidence="6">Molybdate-binding protein</fullName>
    </submittedName>
</protein>
<evidence type="ECO:0000256" key="5">
    <source>
        <dbReference type="SAM" id="SignalP"/>
    </source>
</evidence>
<feature type="signal peptide" evidence="5">
    <location>
        <begin position="1"/>
        <end position="22"/>
    </location>
</feature>
<evidence type="ECO:0000313" key="7">
    <source>
        <dbReference type="Proteomes" id="UP000031419"/>
    </source>
</evidence>
<dbReference type="Pfam" id="PF13531">
    <property type="entry name" value="SBP_bac_11"/>
    <property type="match status" value="1"/>
</dbReference>
<dbReference type="GO" id="GO:0046872">
    <property type="term" value="F:metal ion binding"/>
    <property type="evidence" value="ECO:0007669"/>
    <property type="project" value="UniProtKB-KW"/>
</dbReference>
<keyword evidence="2 4" id="KW-0479">Metal-binding</keyword>
<dbReference type="PROSITE" id="PS51257">
    <property type="entry name" value="PROKAR_LIPOPROTEIN"/>
    <property type="match status" value="1"/>
</dbReference>
<organism evidence="6 7">
    <name type="scientific">Saccharopolyspora rectivirgula</name>
    <dbReference type="NCBI Taxonomy" id="28042"/>
    <lineage>
        <taxon>Bacteria</taxon>
        <taxon>Bacillati</taxon>
        <taxon>Actinomycetota</taxon>
        <taxon>Actinomycetes</taxon>
        <taxon>Pseudonocardiales</taxon>
        <taxon>Pseudonocardiaceae</taxon>
        <taxon>Saccharopolyspora</taxon>
    </lineage>
</organism>
<evidence type="ECO:0000256" key="4">
    <source>
        <dbReference type="PIRSR" id="PIRSR004846-1"/>
    </source>
</evidence>
<dbReference type="PIRSF" id="PIRSF004846">
    <property type="entry name" value="ModA"/>
    <property type="match status" value="1"/>
</dbReference>
<feature type="binding site" evidence="4">
    <location>
        <position position="64"/>
    </location>
    <ligand>
        <name>molybdate</name>
        <dbReference type="ChEBI" id="CHEBI:36264"/>
    </ligand>
</feature>
<dbReference type="InterPro" id="IPR005950">
    <property type="entry name" value="ModA"/>
</dbReference>
<evidence type="ECO:0000313" key="6">
    <source>
        <dbReference type="EMBL" id="KEI45449.1"/>
    </source>
</evidence>
<dbReference type="PANTHER" id="PTHR30632">
    <property type="entry name" value="MOLYBDATE-BINDING PERIPLASMIC PROTEIN"/>
    <property type="match status" value="1"/>
</dbReference>
<comment type="similarity">
    <text evidence="1">Belongs to the bacterial solute-binding protein ModA family.</text>
</comment>
<dbReference type="eggNOG" id="COG0725">
    <property type="taxonomic scope" value="Bacteria"/>
</dbReference>
<dbReference type="NCBIfam" id="TIGR01256">
    <property type="entry name" value="modA"/>
    <property type="match status" value="1"/>
</dbReference>
<dbReference type="CDD" id="cd13538">
    <property type="entry name" value="PBP2_ModA_like_1"/>
    <property type="match status" value="1"/>
</dbReference>
<dbReference type="Gene3D" id="3.40.190.10">
    <property type="entry name" value="Periplasmic binding protein-like II"/>
    <property type="match status" value="2"/>
</dbReference>
<accession>A0A073BCE3</accession>
<dbReference type="RefSeq" id="WP_029720039.1">
    <property type="nucleotide sequence ID" value="NZ_JNVU01000012.1"/>
</dbReference>
<feature type="binding site" evidence="4">
    <location>
        <position position="182"/>
    </location>
    <ligand>
        <name>molybdate</name>
        <dbReference type="ChEBI" id="CHEBI:36264"/>
    </ligand>
</feature>
<evidence type="ECO:0000256" key="1">
    <source>
        <dbReference type="ARBA" id="ARBA00009175"/>
    </source>
</evidence>
<gene>
    <name evidence="6" type="ORF">GU90_03125</name>
</gene>
<dbReference type="SUPFAM" id="SSF53850">
    <property type="entry name" value="Periplasmic binding protein-like II"/>
    <property type="match status" value="1"/>
</dbReference>
<feature type="binding site" evidence="4">
    <location>
        <position position="164"/>
    </location>
    <ligand>
        <name>molybdate</name>
        <dbReference type="ChEBI" id="CHEBI:36264"/>
    </ligand>
</feature>
<dbReference type="AlphaFoldDB" id="A0A073BCE3"/>
<dbReference type="OrthoDB" id="9785015at2"/>
<dbReference type="Proteomes" id="UP000031419">
    <property type="component" value="Unassembled WGS sequence"/>
</dbReference>
<keyword evidence="4" id="KW-0500">Molybdenum</keyword>
<dbReference type="GO" id="GO:0015689">
    <property type="term" value="P:molybdate ion transport"/>
    <property type="evidence" value="ECO:0007669"/>
    <property type="project" value="InterPro"/>
</dbReference>
<evidence type="ECO:0000256" key="2">
    <source>
        <dbReference type="ARBA" id="ARBA00022723"/>
    </source>
</evidence>
<reference evidence="6 7" key="1">
    <citation type="submission" date="2014-06" db="EMBL/GenBank/DDBJ databases">
        <title>Saccharopolyspora rectivirgula DSM-43113 Genome sequencing.</title>
        <authorList>
            <person name="Barrera C."/>
            <person name="Millon L."/>
            <person name="Rognon B."/>
            <person name="Zaugg C."/>
            <person name="Monod M."/>
        </authorList>
    </citation>
    <scope>NUCLEOTIDE SEQUENCE [LARGE SCALE GENOMIC DNA]</scope>
    <source>
        <strain evidence="6 7">DSM 43113</strain>
    </source>
</reference>
<feature type="binding site" evidence="4">
    <location>
        <position position="36"/>
    </location>
    <ligand>
        <name>molybdate</name>
        <dbReference type="ChEBI" id="CHEBI:36264"/>
    </ligand>
</feature>